<organism evidence="1 2">
    <name type="scientific">Thermococcus pacificus</name>
    <dbReference type="NCBI Taxonomy" id="71998"/>
    <lineage>
        <taxon>Archaea</taxon>
        <taxon>Methanobacteriati</taxon>
        <taxon>Methanobacteriota</taxon>
        <taxon>Thermococci</taxon>
        <taxon>Thermococcales</taxon>
        <taxon>Thermococcaceae</taxon>
        <taxon>Thermococcus</taxon>
    </lineage>
</organism>
<reference evidence="1 2" key="1">
    <citation type="submission" date="2016-04" db="EMBL/GenBank/DDBJ databases">
        <title>Complete genome sequence of Thermococcus pacificus type strain P4.</title>
        <authorList>
            <person name="Oger P.M."/>
        </authorList>
    </citation>
    <scope>NUCLEOTIDE SEQUENCE [LARGE SCALE GENOMIC DNA]</scope>
    <source>
        <strain evidence="1 2">P-4</strain>
    </source>
</reference>
<keyword evidence="2" id="KW-1185">Reference proteome</keyword>
<sequence length="70" mass="7798">MRRDIKRSNNSGYERTIDEYQVLIKGFLLGGTVLRVYTLRGLLLADEELPRTSGRTSYGGASGRVSYGGR</sequence>
<dbReference type="EMBL" id="CP015102">
    <property type="protein sequence ID" value="ASJ06722.1"/>
    <property type="molecule type" value="Genomic_DNA"/>
</dbReference>
<protein>
    <submittedName>
        <fullName evidence="1">Uncharacterized protein</fullName>
    </submittedName>
</protein>
<proteinExistence type="predicted"/>
<accession>A0A218P7H9</accession>
<dbReference type="Proteomes" id="UP000197418">
    <property type="component" value="Chromosome"/>
</dbReference>
<dbReference type="KEGG" id="tpaf:A3L08_05010"/>
<name>A0A218P7H9_9EURY</name>
<dbReference type="AlphaFoldDB" id="A0A218P7H9"/>
<evidence type="ECO:0000313" key="2">
    <source>
        <dbReference type="Proteomes" id="UP000197418"/>
    </source>
</evidence>
<gene>
    <name evidence="1" type="ORF">A3L08_05010</name>
</gene>
<evidence type="ECO:0000313" key="1">
    <source>
        <dbReference type="EMBL" id="ASJ06722.1"/>
    </source>
</evidence>